<accession>A0A1M5HTI2</accession>
<dbReference type="Pfam" id="PF07632">
    <property type="entry name" value="Sde182_NH-like"/>
    <property type="match status" value="1"/>
</dbReference>
<dbReference type="InterPro" id="IPR011483">
    <property type="entry name" value="Sde182_NH-like"/>
</dbReference>
<sequence>MVQNSFDKTKVIKTSVFLKRRLLFRFLFVFIGIVPIAEAQEKPRVLILTDIENEPDDAMSMVRFLTYSNQFDVEGLVATTSIHQQHQTAAWRIHEIVGAYGKVRENLLKHEPGFPSADFLFSIIKEGRPDYGMHAVGKNMDSQGSELIIQAVDKKDSRPLWVLAWGGPNCLAQALWKVRETRSPKEVAKFVAKLRIYTISDQDDSGPWIRKNFPELFYIASPGFHGLGGYHNSTWVGISGDQFHGRFAGGNFTIVDNPWLDANIRSKGPLGAEYPQAKFLMEGDTPSFLYLINNGLGDSEHPDWGSWGGRYEFYQPRTEKWFLEPETRPLWNNAQDEVFGFDGSWHTDNKATIWRWREAYQNDFSARMDWTTKPYGEANHPPVPKVNYDQEITAKVGDKINLSAEGSTDPDGNTLSYKWFYYGEVGTFTVSTAKTAESLKIEDADKANASFVVPSKNGRLGTIHIILAVTDNGLPALTRYKRIIVNVKQ</sequence>
<reference evidence="4" key="1">
    <citation type="submission" date="2016-11" db="EMBL/GenBank/DDBJ databases">
        <authorList>
            <person name="Varghese N."/>
            <person name="Submissions S."/>
        </authorList>
    </citation>
    <scope>NUCLEOTIDE SEQUENCE [LARGE SCALE GENOMIC DNA]</scope>
    <source>
        <strain evidence="4">DSM 19978</strain>
    </source>
</reference>
<evidence type="ECO:0000313" key="4">
    <source>
        <dbReference type="Proteomes" id="UP000184516"/>
    </source>
</evidence>
<evidence type="ECO:0000313" key="3">
    <source>
        <dbReference type="EMBL" id="SHG19243.1"/>
    </source>
</evidence>
<dbReference type="AlphaFoldDB" id="A0A1M5HTI2"/>
<dbReference type="STRING" id="468056.SAMN05443549_102371"/>
<evidence type="ECO:0000259" key="1">
    <source>
        <dbReference type="Pfam" id="PF07632"/>
    </source>
</evidence>
<keyword evidence="4" id="KW-1185">Reference proteome</keyword>
<dbReference type="InterPro" id="IPR013783">
    <property type="entry name" value="Ig-like_fold"/>
</dbReference>
<dbReference type="GO" id="GO:0016799">
    <property type="term" value="F:hydrolase activity, hydrolyzing N-glycosyl compounds"/>
    <property type="evidence" value="ECO:0007669"/>
    <property type="project" value="InterPro"/>
</dbReference>
<dbReference type="RefSeq" id="WP_073369410.1">
    <property type="nucleotide sequence ID" value="NZ_FQWB01000002.1"/>
</dbReference>
<gene>
    <name evidence="3" type="ORF">SAMN05443549_102371</name>
</gene>
<dbReference type="Pfam" id="PF21027">
    <property type="entry name" value="Sde0182_C"/>
    <property type="match status" value="1"/>
</dbReference>
<dbReference type="InterPro" id="IPR036452">
    <property type="entry name" value="Ribo_hydro-like"/>
</dbReference>
<dbReference type="SUPFAM" id="SSF53590">
    <property type="entry name" value="Nucleoside hydrolase"/>
    <property type="match status" value="1"/>
</dbReference>
<dbReference type="Gene3D" id="2.60.40.10">
    <property type="entry name" value="Immunoglobulins"/>
    <property type="match status" value="1"/>
</dbReference>
<dbReference type="EMBL" id="FQWB01000002">
    <property type="protein sequence ID" value="SHG19243.1"/>
    <property type="molecule type" value="Genomic_DNA"/>
</dbReference>
<feature type="domain" description="Cellulose-binding Sde182 C-terminal" evidence="2">
    <location>
        <begin position="399"/>
        <end position="487"/>
    </location>
</feature>
<evidence type="ECO:0008006" key="5">
    <source>
        <dbReference type="Google" id="ProtNLM"/>
    </source>
</evidence>
<feature type="domain" description="Cellulose-binding Sde182 nucleoside hydrolase-like" evidence="1">
    <location>
        <begin position="44"/>
        <end position="311"/>
    </location>
</feature>
<protein>
    <recommendedName>
        <fullName evidence="5">DUF1593 domain-containing protein</fullName>
    </recommendedName>
</protein>
<dbReference type="OrthoDB" id="253051at2"/>
<evidence type="ECO:0000259" key="2">
    <source>
        <dbReference type="Pfam" id="PF21027"/>
    </source>
</evidence>
<organism evidence="3 4">
    <name type="scientific">Flavobacterium fluvii</name>
    <dbReference type="NCBI Taxonomy" id="468056"/>
    <lineage>
        <taxon>Bacteria</taxon>
        <taxon>Pseudomonadati</taxon>
        <taxon>Bacteroidota</taxon>
        <taxon>Flavobacteriia</taxon>
        <taxon>Flavobacteriales</taxon>
        <taxon>Flavobacteriaceae</taxon>
        <taxon>Flavobacterium</taxon>
    </lineage>
</organism>
<proteinExistence type="predicted"/>
<dbReference type="Gene3D" id="3.90.245.10">
    <property type="entry name" value="Ribonucleoside hydrolase-like"/>
    <property type="match status" value="1"/>
</dbReference>
<dbReference type="InterPro" id="IPR048527">
    <property type="entry name" value="Sde182_C"/>
</dbReference>
<dbReference type="Proteomes" id="UP000184516">
    <property type="component" value="Unassembled WGS sequence"/>
</dbReference>
<name>A0A1M5HTI2_9FLAO</name>